<dbReference type="GeneID" id="17088798"/>
<feature type="compositionally biased region" description="Basic residues" evidence="1">
    <location>
        <begin position="374"/>
        <end position="385"/>
    </location>
</feature>
<name>M2Y237_GALSU</name>
<dbReference type="OrthoDB" id="10364773at2759"/>
<evidence type="ECO:0000313" key="3">
    <source>
        <dbReference type="Proteomes" id="UP000030680"/>
    </source>
</evidence>
<feature type="compositionally biased region" description="Basic and acidic residues" evidence="1">
    <location>
        <begin position="315"/>
        <end position="329"/>
    </location>
</feature>
<dbReference type="RefSeq" id="XP_005706558.1">
    <property type="nucleotide sequence ID" value="XM_005706501.1"/>
</dbReference>
<feature type="region of interest" description="Disordered" evidence="1">
    <location>
        <begin position="309"/>
        <end position="330"/>
    </location>
</feature>
<organism evidence="2 3">
    <name type="scientific">Galdieria sulphuraria</name>
    <name type="common">Red alga</name>
    <dbReference type="NCBI Taxonomy" id="130081"/>
    <lineage>
        <taxon>Eukaryota</taxon>
        <taxon>Rhodophyta</taxon>
        <taxon>Bangiophyceae</taxon>
        <taxon>Galdieriales</taxon>
        <taxon>Galdieriaceae</taxon>
        <taxon>Galdieria</taxon>
    </lineage>
</organism>
<accession>M2Y237</accession>
<gene>
    <name evidence="2" type="ORF">Gasu_26250</name>
</gene>
<dbReference type="AlphaFoldDB" id="M2Y237"/>
<sequence>MSLNKQWLAQRKSLLEAFRKLSDARSSTQWQIISSHIEDQLKEEDNEKTLLIYKEVVRLCQSPQNSFIGLKLLDQWLPCSRLLREWILEPLEPCLIQLVESGSTKVCQFLSLWDEYYGVQFPSLHTYVRRFVKKKGGTMTSEPSCPSPATYVPCGWKEDALSVMKQLRECLALIVPRMEDYAVETATQGHQTWTTLQEPKDDITIQLVTDISLLETEENRIVFDSCREFLGQLEKIYSRAKQVDKLRDDWMCQIESLLQHCYQLGLRSQNNRSLYYSYDKTSEDEDTNDIVWETVDAEEVEDQVKLWEPDSCCAPHDDDKGKQQTDKQESMVCNEDILQQLESTMPYPKRKERKQLHSQSSCSHETSLREKPNRIRTKKETSKHRIAKQLKRSASKVSKTWNQLQEREDLERYHQTFANSVTVGRID</sequence>
<dbReference type="KEGG" id="gsl:Gasu_26250"/>
<dbReference type="Proteomes" id="UP000030680">
    <property type="component" value="Unassembled WGS sequence"/>
</dbReference>
<protein>
    <submittedName>
        <fullName evidence="2">Uncharacterized protein</fullName>
    </submittedName>
</protein>
<evidence type="ECO:0000256" key="1">
    <source>
        <dbReference type="SAM" id="MobiDB-lite"/>
    </source>
</evidence>
<dbReference type="Gramene" id="EME30038">
    <property type="protein sequence ID" value="EME30038"/>
    <property type="gene ID" value="Gasu_26250"/>
</dbReference>
<dbReference type="EMBL" id="KB454503">
    <property type="protein sequence ID" value="EME30038.1"/>
    <property type="molecule type" value="Genomic_DNA"/>
</dbReference>
<keyword evidence="3" id="KW-1185">Reference proteome</keyword>
<proteinExistence type="predicted"/>
<reference evidence="3" key="1">
    <citation type="journal article" date="2013" name="Science">
        <title>Gene transfer from bacteria and archaea facilitated evolution of an extremophilic eukaryote.</title>
        <authorList>
            <person name="Schonknecht G."/>
            <person name="Chen W.H."/>
            <person name="Ternes C.M."/>
            <person name="Barbier G.G."/>
            <person name="Shrestha R.P."/>
            <person name="Stanke M."/>
            <person name="Brautigam A."/>
            <person name="Baker B.J."/>
            <person name="Banfield J.F."/>
            <person name="Garavito R.M."/>
            <person name="Carr K."/>
            <person name="Wilkerson C."/>
            <person name="Rensing S.A."/>
            <person name="Gagneul D."/>
            <person name="Dickenson N.E."/>
            <person name="Oesterhelt C."/>
            <person name="Lercher M.J."/>
            <person name="Weber A.P."/>
        </authorList>
    </citation>
    <scope>NUCLEOTIDE SEQUENCE [LARGE SCALE GENOMIC DNA]</scope>
    <source>
        <strain evidence="3">074W</strain>
    </source>
</reference>
<feature type="region of interest" description="Disordered" evidence="1">
    <location>
        <begin position="346"/>
        <end position="385"/>
    </location>
</feature>
<evidence type="ECO:0000313" key="2">
    <source>
        <dbReference type="EMBL" id="EME30038.1"/>
    </source>
</evidence>